<proteinExistence type="predicted"/>
<dbReference type="AlphaFoldDB" id="A0A5P9NGQ3"/>
<evidence type="ECO:0000256" key="2">
    <source>
        <dbReference type="ARBA" id="ARBA00022803"/>
    </source>
</evidence>
<evidence type="ECO:0000313" key="4">
    <source>
        <dbReference type="EMBL" id="QFU74997.1"/>
    </source>
</evidence>
<dbReference type="OrthoDB" id="8566379at2"/>
<keyword evidence="5" id="KW-1185">Reference proteome</keyword>
<keyword evidence="2" id="KW-0802">TPR repeat</keyword>
<dbReference type="RefSeq" id="WP_152661104.1">
    <property type="nucleotide sequence ID" value="NZ_CP036422.1"/>
</dbReference>
<name>A0A5P9NGQ3_9GAMM</name>
<keyword evidence="1" id="KW-0677">Repeat</keyword>
<dbReference type="InterPro" id="IPR052346">
    <property type="entry name" value="O-mannosyl-transferase_TMTC"/>
</dbReference>
<dbReference type="KEGG" id="halc:EY643_04690"/>
<reference evidence="4 5" key="1">
    <citation type="submission" date="2019-02" db="EMBL/GenBank/DDBJ databases">
        <authorList>
            <person name="Li S.-H."/>
        </authorList>
    </citation>
    <scope>NUCLEOTIDE SEQUENCE [LARGE SCALE GENOMIC DNA]</scope>
    <source>
        <strain evidence="4 5">IMCC14385</strain>
    </source>
</reference>
<gene>
    <name evidence="4" type="ORF">EY643_04690</name>
</gene>
<keyword evidence="3" id="KW-0812">Transmembrane</keyword>
<feature type="transmembrane region" description="Helical" evidence="3">
    <location>
        <begin position="370"/>
        <end position="388"/>
    </location>
</feature>
<feature type="transmembrane region" description="Helical" evidence="3">
    <location>
        <begin position="395"/>
        <end position="413"/>
    </location>
</feature>
<feature type="transmembrane region" description="Helical" evidence="3">
    <location>
        <begin position="239"/>
        <end position="257"/>
    </location>
</feature>
<feature type="transmembrane region" description="Helical" evidence="3">
    <location>
        <begin position="340"/>
        <end position="364"/>
    </location>
</feature>
<dbReference type="Proteomes" id="UP000326287">
    <property type="component" value="Chromosome"/>
</dbReference>
<dbReference type="PANTHER" id="PTHR44227">
    <property type="match status" value="1"/>
</dbReference>
<organism evidence="4 5">
    <name type="scientific">Halioglobus maricola</name>
    <dbReference type="NCBI Taxonomy" id="2601894"/>
    <lineage>
        <taxon>Bacteria</taxon>
        <taxon>Pseudomonadati</taxon>
        <taxon>Pseudomonadota</taxon>
        <taxon>Gammaproteobacteria</taxon>
        <taxon>Cellvibrionales</taxon>
        <taxon>Halieaceae</taxon>
        <taxon>Halioglobus</taxon>
    </lineage>
</organism>
<evidence type="ECO:0000313" key="5">
    <source>
        <dbReference type="Proteomes" id="UP000326287"/>
    </source>
</evidence>
<dbReference type="EMBL" id="CP036422">
    <property type="protein sequence ID" value="QFU74997.1"/>
    <property type="molecule type" value="Genomic_DNA"/>
</dbReference>
<keyword evidence="3" id="KW-0472">Membrane</keyword>
<feature type="transmembrane region" description="Helical" evidence="3">
    <location>
        <begin position="97"/>
        <end position="117"/>
    </location>
</feature>
<evidence type="ECO:0000256" key="3">
    <source>
        <dbReference type="SAM" id="Phobius"/>
    </source>
</evidence>
<evidence type="ECO:0008006" key="6">
    <source>
        <dbReference type="Google" id="ProtNLM"/>
    </source>
</evidence>
<feature type="transmembrane region" description="Helical" evidence="3">
    <location>
        <begin position="129"/>
        <end position="150"/>
    </location>
</feature>
<accession>A0A5P9NGQ3</accession>
<protein>
    <recommendedName>
        <fullName evidence="6">Tetratricopeptide repeat protein</fullName>
    </recommendedName>
</protein>
<keyword evidence="3" id="KW-1133">Transmembrane helix</keyword>
<dbReference type="PANTHER" id="PTHR44227:SF3">
    <property type="entry name" value="PROTEIN O-MANNOSYL-TRANSFERASE TMTC4"/>
    <property type="match status" value="1"/>
</dbReference>
<feature type="transmembrane region" description="Helical" evidence="3">
    <location>
        <begin position="185"/>
        <end position="204"/>
    </location>
</feature>
<feature type="transmembrane region" description="Helical" evidence="3">
    <location>
        <begin position="210"/>
        <end position="227"/>
    </location>
</feature>
<feature type="transmembrane region" description="Helical" evidence="3">
    <location>
        <begin position="311"/>
        <end position="333"/>
    </location>
</feature>
<evidence type="ECO:0000256" key="1">
    <source>
        <dbReference type="ARBA" id="ARBA00022737"/>
    </source>
</evidence>
<feature type="transmembrane region" description="Helical" evidence="3">
    <location>
        <begin position="156"/>
        <end position="173"/>
    </location>
</feature>
<sequence length="648" mass="72453">MSRYIRSLPYAALFAMLLLGLGIYCHGSGDYWLYDDHPNLVNNPDLQLDGSELDDWRTAALSSGSGPLRRPVAMISFAANAVVSGELDAPILKMTNVVIHALAVLALWGFFSTLLRYFRSSGNREWAPWLALAAAVAWGLHPLHVSTVLYPVQRMAQLSALFVITGLWLFAYYRNRWSESGGTPGEVIAAALWLGLITACAVLSKENGILLLWMMAALEFAVYRGRWRGHDLPWLRRCAATAVVVPALVLLAVFAVAPDWLVSRYSMREFDLYERVQTQLRLLWIYLRWLLLPDITQYGLHHDAITWSRTLFNPVTTVLALLAWVGMLLTALWKRREHPLFLLAVLFYLVGHSMESSVWPLLMVFEHRNYLPGIGVYLALMIGLVGALQRSQAKHPVLPILFLPLVLLAMLALRVNTWSSQDGLGEAGVRHHPDSSLSHYVYANDQLRDAESGAAYAEHVEAVTLARYHFEQASRLDPRDLGALVTLHQLDSTYFSGLANRTDWLAKIEQILIAAPLSKKDAAALENLMSCLGDDGCAGGEVAYRRVSDLLASRFPRWSQRYVLEHVYATKSQVSAVDRIPILQAGLAQHPGHVTLLHKALADAVEIGDMGLVYDLALQLYQADPMRYQLSRMTTLFPATVRLEHRGN</sequence>